<dbReference type="InterPro" id="IPR045518">
    <property type="entry name" value="2EXR"/>
</dbReference>
<feature type="domain" description="2EXR" evidence="1">
    <location>
        <begin position="7"/>
        <end position="81"/>
    </location>
</feature>
<gene>
    <name evidence="2" type="ORF">JX265_011106</name>
</gene>
<accession>A0A9P9WD18</accession>
<evidence type="ECO:0000259" key="1">
    <source>
        <dbReference type="Pfam" id="PF20150"/>
    </source>
</evidence>
<reference evidence="2" key="1">
    <citation type="submission" date="2021-03" db="EMBL/GenBank/DDBJ databases">
        <title>Revisited historic fungal species revealed as producer of novel bioactive compounds through whole genome sequencing and comparative genomics.</title>
        <authorList>
            <person name="Vignolle G.A."/>
            <person name="Hochenegger N."/>
            <person name="Mach R.L."/>
            <person name="Mach-Aigner A.R."/>
            <person name="Javad Rahimi M."/>
            <person name="Salim K.A."/>
            <person name="Chan C.M."/>
            <person name="Lim L.B.L."/>
            <person name="Cai F."/>
            <person name="Druzhinina I.S."/>
            <person name="U'Ren J.M."/>
            <person name="Derntl C."/>
        </authorList>
    </citation>
    <scope>NUCLEOTIDE SEQUENCE</scope>
    <source>
        <strain evidence="2">TUCIM 5799</strain>
    </source>
</reference>
<evidence type="ECO:0000313" key="2">
    <source>
        <dbReference type="EMBL" id="KAI1857691.1"/>
    </source>
</evidence>
<comment type="caution">
    <text evidence="2">The sequence shown here is derived from an EMBL/GenBank/DDBJ whole genome shotgun (WGS) entry which is preliminary data.</text>
</comment>
<protein>
    <recommendedName>
        <fullName evidence="1">2EXR domain-containing protein</fullName>
    </recommendedName>
</protein>
<keyword evidence="3" id="KW-1185">Reference proteome</keyword>
<evidence type="ECO:0000313" key="3">
    <source>
        <dbReference type="Proteomes" id="UP000829685"/>
    </source>
</evidence>
<dbReference type="Proteomes" id="UP000829685">
    <property type="component" value="Unassembled WGS sequence"/>
</dbReference>
<proteinExistence type="predicted"/>
<sequence>MAAPSAFALFPLLPDELKLKIYRMALPGRSVPVRLKLDLEAWNWSSERDWWTCYALVPDTDAPRTPLPALLGVRYEAWKELRNLYPPLQISRSVLAALLTSSKEAGAGNEAMGDYGDADEVDEGIAMGPAPISLPAPISSLSISQSREIGSQPLPSLHTLLDSMLIPRHDGDEGKACLRRPSFHPDLDILCWRDTQRWASCGDAQLRTFVHPLFLAASLSVRYVSVDYVPSMAGLLEVLALSVLDTRRPLEGLELRVRNPSDCRLLRFRLCRVPGSIGGRAREIGPVLGEDGTEGVEEVIRQQGEKGVVFFPWFRETISRRRRQYDRVSRPEGEKHEPLIHKALASVASQAQAQAPSGAAAPAFEHPLPSPLPSLLAHARLETSDVAILQVVSHADPMTAHGASGTAARRRALADPAAVRFQYAHSDVPLGFGSAGCLQTEVLLWTHALKLHGAGYPANLPFEIVGIPCHGFCGEDFGMGG</sequence>
<name>A0A9P9WD18_9PEZI</name>
<dbReference type="EMBL" id="JAFIMR010000039">
    <property type="protein sequence ID" value="KAI1857691.1"/>
    <property type="molecule type" value="Genomic_DNA"/>
</dbReference>
<organism evidence="2 3">
    <name type="scientific">Neoarthrinium moseri</name>
    <dbReference type="NCBI Taxonomy" id="1658444"/>
    <lineage>
        <taxon>Eukaryota</taxon>
        <taxon>Fungi</taxon>
        <taxon>Dikarya</taxon>
        <taxon>Ascomycota</taxon>
        <taxon>Pezizomycotina</taxon>
        <taxon>Sordariomycetes</taxon>
        <taxon>Xylariomycetidae</taxon>
        <taxon>Amphisphaeriales</taxon>
        <taxon>Apiosporaceae</taxon>
        <taxon>Neoarthrinium</taxon>
    </lineage>
</organism>
<dbReference type="AlphaFoldDB" id="A0A9P9WD18"/>
<dbReference type="Pfam" id="PF20150">
    <property type="entry name" value="2EXR"/>
    <property type="match status" value="1"/>
</dbReference>